<feature type="modified residue" description="4-aspartylphosphate" evidence="2">
    <location>
        <position position="197"/>
    </location>
</feature>
<gene>
    <name evidence="4" type="ORF">Q9312_02315</name>
</gene>
<dbReference type="SUPFAM" id="SSF52172">
    <property type="entry name" value="CheY-like"/>
    <property type="match status" value="2"/>
</dbReference>
<name>A0AA51RUJ1_9GAMM</name>
<dbReference type="SMART" id="SM00448">
    <property type="entry name" value="REC"/>
    <property type="match status" value="2"/>
</dbReference>
<sequence>MSNLQIQDLTILLVEPSVTQQKIILQNLAAAGIDKVDCVGSGKEAIEQLSKLPPDLVISSMYFEDMTALELISHIREHSEQTNIPFMLISSEVRFGRIDPIKQAGVVAILPKPFDSAALNTALRNTLHFLEPDELELANYDPTRLRVLVVDDSALARKFIIKTLNGLGIEQITEAADGKAAMNLLQDNADFDLIVSDYNMPEMDGKALVEYVRSDNKVAHIPVLMVTSEQNRAVLNNIEQVGVSAICDKPFEPDHVKQLLANILA</sequence>
<keyword evidence="1 2" id="KW-0597">Phosphoprotein</keyword>
<feature type="domain" description="Response regulatory" evidence="3">
    <location>
        <begin position="10"/>
        <end position="127"/>
    </location>
</feature>
<dbReference type="InterPro" id="IPR011006">
    <property type="entry name" value="CheY-like_superfamily"/>
</dbReference>
<reference evidence="4 5" key="1">
    <citation type="submission" date="2023-08" db="EMBL/GenBank/DDBJ databases">
        <title>Pleionea litopenaei sp. nov., isolated from stomach of juvenile Litopenaeus vannamei.</title>
        <authorList>
            <person name="Rho A.M."/>
            <person name="Hwang C.Y."/>
        </authorList>
    </citation>
    <scope>NUCLEOTIDE SEQUENCE [LARGE SCALE GENOMIC DNA]</scope>
    <source>
        <strain evidence="4 5">HL-JVS1</strain>
    </source>
</reference>
<dbReference type="PANTHER" id="PTHR44591:SF3">
    <property type="entry name" value="RESPONSE REGULATORY DOMAIN-CONTAINING PROTEIN"/>
    <property type="match status" value="1"/>
</dbReference>
<dbReference type="CDD" id="cd00156">
    <property type="entry name" value="REC"/>
    <property type="match status" value="1"/>
</dbReference>
<comment type="caution">
    <text evidence="2">Lacks conserved residue(s) required for the propagation of feature annotation.</text>
</comment>
<dbReference type="Pfam" id="PF00072">
    <property type="entry name" value="Response_reg"/>
    <property type="match status" value="2"/>
</dbReference>
<accession>A0AA51RUJ1</accession>
<evidence type="ECO:0000313" key="5">
    <source>
        <dbReference type="Proteomes" id="UP001239782"/>
    </source>
</evidence>
<feature type="domain" description="Response regulatory" evidence="3">
    <location>
        <begin position="146"/>
        <end position="264"/>
    </location>
</feature>
<dbReference type="PANTHER" id="PTHR44591">
    <property type="entry name" value="STRESS RESPONSE REGULATOR PROTEIN 1"/>
    <property type="match status" value="1"/>
</dbReference>
<dbReference type="PROSITE" id="PS50110">
    <property type="entry name" value="RESPONSE_REGULATORY"/>
    <property type="match status" value="2"/>
</dbReference>
<organism evidence="4 5">
    <name type="scientific">Pleionea litopenaei</name>
    <dbReference type="NCBI Taxonomy" id="3070815"/>
    <lineage>
        <taxon>Bacteria</taxon>
        <taxon>Pseudomonadati</taxon>
        <taxon>Pseudomonadota</taxon>
        <taxon>Gammaproteobacteria</taxon>
        <taxon>Oceanospirillales</taxon>
        <taxon>Pleioneaceae</taxon>
        <taxon>Pleionea</taxon>
    </lineage>
</organism>
<dbReference type="InterPro" id="IPR001789">
    <property type="entry name" value="Sig_transdc_resp-reg_receiver"/>
</dbReference>
<proteinExistence type="predicted"/>
<dbReference type="Proteomes" id="UP001239782">
    <property type="component" value="Chromosome"/>
</dbReference>
<dbReference type="GO" id="GO:0000160">
    <property type="term" value="P:phosphorelay signal transduction system"/>
    <property type="evidence" value="ECO:0007669"/>
    <property type="project" value="InterPro"/>
</dbReference>
<dbReference type="KEGG" id="plei:Q9312_02315"/>
<dbReference type="AlphaFoldDB" id="A0AA51RUJ1"/>
<evidence type="ECO:0000259" key="3">
    <source>
        <dbReference type="PROSITE" id="PS50110"/>
    </source>
</evidence>
<protein>
    <submittedName>
        <fullName evidence="4">Response regulator</fullName>
    </submittedName>
</protein>
<dbReference type="RefSeq" id="WP_309202924.1">
    <property type="nucleotide sequence ID" value="NZ_CP133548.1"/>
</dbReference>
<evidence type="ECO:0000256" key="2">
    <source>
        <dbReference type="PROSITE-ProRule" id="PRU00169"/>
    </source>
</evidence>
<evidence type="ECO:0000313" key="4">
    <source>
        <dbReference type="EMBL" id="WMS87770.1"/>
    </source>
</evidence>
<keyword evidence="5" id="KW-1185">Reference proteome</keyword>
<dbReference type="InterPro" id="IPR050595">
    <property type="entry name" value="Bact_response_regulator"/>
</dbReference>
<evidence type="ECO:0000256" key="1">
    <source>
        <dbReference type="ARBA" id="ARBA00022553"/>
    </source>
</evidence>
<dbReference type="Gene3D" id="3.40.50.2300">
    <property type="match status" value="2"/>
</dbReference>
<dbReference type="EMBL" id="CP133548">
    <property type="protein sequence ID" value="WMS87770.1"/>
    <property type="molecule type" value="Genomic_DNA"/>
</dbReference>